<evidence type="ECO:0000256" key="1">
    <source>
        <dbReference type="ARBA" id="ARBA00005707"/>
    </source>
</evidence>
<dbReference type="PANTHER" id="PTHR13602">
    <property type="entry name" value="UPF0488 PROTEIN C8ORF33"/>
    <property type="match status" value="1"/>
</dbReference>
<dbReference type="InterPro" id="IPR029274">
    <property type="entry name" value="DUF4615"/>
</dbReference>
<comment type="caution">
    <text evidence="2">The sequence shown here is derived from an EMBL/GenBank/DDBJ whole genome shotgun (WGS) entry which is preliminary data.</text>
</comment>
<organism evidence="2 3">
    <name type="scientific">Timema podura</name>
    <name type="common">Walking stick</name>
    <dbReference type="NCBI Taxonomy" id="61482"/>
    <lineage>
        <taxon>Eukaryota</taxon>
        <taxon>Metazoa</taxon>
        <taxon>Ecdysozoa</taxon>
        <taxon>Arthropoda</taxon>
        <taxon>Hexapoda</taxon>
        <taxon>Insecta</taxon>
        <taxon>Pterygota</taxon>
        <taxon>Neoptera</taxon>
        <taxon>Polyneoptera</taxon>
        <taxon>Phasmatodea</taxon>
        <taxon>Timematodea</taxon>
        <taxon>Timematoidea</taxon>
        <taxon>Timematidae</taxon>
        <taxon>Timema</taxon>
    </lineage>
</organism>
<name>A0ABN7NQC8_TIMPD</name>
<evidence type="ECO:0000313" key="3">
    <source>
        <dbReference type="Proteomes" id="UP001153148"/>
    </source>
</evidence>
<comment type="similarity">
    <text evidence="1">Belongs to the UPF0488 family.</text>
</comment>
<reference evidence="2" key="1">
    <citation type="submission" date="2021-03" db="EMBL/GenBank/DDBJ databases">
        <authorList>
            <person name="Tran Van P."/>
        </authorList>
    </citation>
    <scope>NUCLEOTIDE SEQUENCE</scope>
</reference>
<dbReference type="Pfam" id="PF15393">
    <property type="entry name" value="DUF4615"/>
    <property type="match status" value="1"/>
</dbReference>
<dbReference type="PANTHER" id="PTHR13602:SF2">
    <property type="entry name" value="UPF0488 PROTEIN C8ORF33"/>
    <property type="match status" value="1"/>
</dbReference>
<evidence type="ECO:0000313" key="2">
    <source>
        <dbReference type="EMBL" id="CAG2057055.1"/>
    </source>
</evidence>
<sequence>LLALPSASLKPILWDGGREGERCGVASQPTKVSFRANKNRWITKNIDGASYWTAQDASHTINILKSPTAPLAKKRQIMRNTFGDYRAKMAEEENQFRKGNIQMRFNTLSPSKKSSFVKKSTSIIKKRFEPSNNGFNFNFSDISPSEKVVEDVSGLNCTTTGEATDKVDFFEQYEIPSGQDRLLPVVSGPTPSHSRVRSRGAAIVGKRKKKINGVKWLDSEKHYGLSRNLTVVNQYLFKSAEHKWVENRKCQHSKG</sequence>
<accession>A0ABN7NQC8</accession>
<proteinExistence type="inferred from homology"/>
<gene>
    <name evidence="2" type="ORF">TPAB3V08_LOCUS4037</name>
</gene>
<protein>
    <submittedName>
        <fullName evidence="2">Uncharacterized protein</fullName>
    </submittedName>
</protein>
<feature type="non-terminal residue" evidence="2">
    <location>
        <position position="1"/>
    </location>
</feature>
<dbReference type="EMBL" id="CAJPIN010004797">
    <property type="protein sequence ID" value="CAG2057055.1"/>
    <property type="molecule type" value="Genomic_DNA"/>
</dbReference>
<keyword evidence="3" id="KW-1185">Reference proteome</keyword>
<dbReference type="Proteomes" id="UP001153148">
    <property type="component" value="Unassembled WGS sequence"/>
</dbReference>